<accession>X1CHJ0</accession>
<dbReference type="EMBL" id="BART01036126">
    <property type="protein sequence ID" value="GAH07786.1"/>
    <property type="molecule type" value="Genomic_DNA"/>
</dbReference>
<dbReference type="InterPro" id="IPR003787">
    <property type="entry name" value="Sulphur_relay_DsrE/F-like"/>
</dbReference>
<gene>
    <name evidence="1" type="ORF">S01H4_61061</name>
</gene>
<evidence type="ECO:0000313" key="1">
    <source>
        <dbReference type="EMBL" id="GAH07786.1"/>
    </source>
</evidence>
<feature type="non-terminal residue" evidence="1">
    <location>
        <position position="64"/>
    </location>
</feature>
<comment type="caution">
    <text evidence="1">The sequence shown here is derived from an EMBL/GenBank/DDBJ whole genome shotgun (WGS) entry which is preliminary data.</text>
</comment>
<dbReference type="InterPro" id="IPR027396">
    <property type="entry name" value="DsrEFH-like"/>
</dbReference>
<sequence>MRKILIIGRRAPYGSIFTVEGFLAAMAMTSMDLPTDLVLVDDGVYCAFKKQGPDGIGHQSIQNA</sequence>
<dbReference type="Gene3D" id="3.40.1260.10">
    <property type="entry name" value="DsrEFH-like"/>
    <property type="match status" value="1"/>
</dbReference>
<organism evidence="1">
    <name type="scientific">marine sediment metagenome</name>
    <dbReference type="NCBI Taxonomy" id="412755"/>
    <lineage>
        <taxon>unclassified sequences</taxon>
        <taxon>metagenomes</taxon>
        <taxon>ecological metagenomes</taxon>
    </lineage>
</organism>
<name>X1CHJ0_9ZZZZ</name>
<protein>
    <submittedName>
        <fullName evidence="1">Uncharacterized protein</fullName>
    </submittedName>
</protein>
<dbReference type="Pfam" id="PF02635">
    <property type="entry name" value="DsrE"/>
    <property type="match status" value="1"/>
</dbReference>
<reference evidence="1" key="1">
    <citation type="journal article" date="2014" name="Front. Microbiol.">
        <title>High frequency of phylogenetically diverse reductive dehalogenase-homologous genes in deep subseafloor sedimentary metagenomes.</title>
        <authorList>
            <person name="Kawai M."/>
            <person name="Futagami T."/>
            <person name="Toyoda A."/>
            <person name="Takaki Y."/>
            <person name="Nishi S."/>
            <person name="Hori S."/>
            <person name="Arai W."/>
            <person name="Tsubouchi T."/>
            <person name="Morono Y."/>
            <person name="Uchiyama I."/>
            <person name="Ito T."/>
            <person name="Fujiyama A."/>
            <person name="Inagaki F."/>
            <person name="Takami H."/>
        </authorList>
    </citation>
    <scope>NUCLEOTIDE SEQUENCE</scope>
    <source>
        <strain evidence="1">Expedition CK06-06</strain>
    </source>
</reference>
<proteinExistence type="predicted"/>
<dbReference type="SUPFAM" id="SSF75169">
    <property type="entry name" value="DsrEFH-like"/>
    <property type="match status" value="1"/>
</dbReference>
<dbReference type="AlphaFoldDB" id="X1CHJ0"/>